<reference evidence="2 3" key="1">
    <citation type="submission" date="2020-01" db="EMBL/GenBank/DDBJ databases">
        <authorList>
            <person name="Palmer J.M."/>
        </authorList>
    </citation>
    <scope>NUCLEOTIDE SEQUENCE [LARGE SCALE GENOMIC DNA]</scope>
    <source>
        <strain evidence="2 3">TWF970</strain>
    </source>
</reference>
<dbReference type="InterPro" id="IPR056125">
    <property type="entry name" value="DUF7708"/>
</dbReference>
<organism evidence="2 3">
    <name type="scientific">Orbilia oligospora</name>
    <name type="common">Nematode-trapping fungus</name>
    <name type="synonym">Arthrobotrys oligospora</name>
    <dbReference type="NCBI Taxonomy" id="2813651"/>
    <lineage>
        <taxon>Eukaryota</taxon>
        <taxon>Fungi</taxon>
        <taxon>Dikarya</taxon>
        <taxon>Ascomycota</taxon>
        <taxon>Pezizomycotina</taxon>
        <taxon>Orbiliomycetes</taxon>
        <taxon>Orbiliales</taxon>
        <taxon>Orbiliaceae</taxon>
        <taxon>Orbilia</taxon>
    </lineage>
</organism>
<dbReference type="Proteomes" id="UP000474640">
    <property type="component" value="Unassembled WGS sequence"/>
</dbReference>
<accession>A0A7C8RJ02</accession>
<protein>
    <recommendedName>
        <fullName evidence="1">DUF7708 domain-containing protein</fullName>
    </recommendedName>
</protein>
<gene>
    <name evidence="2" type="ORF">TWF970_009759</name>
</gene>
<dbReference type="Pfam" id="PF24809">
    <property type="entry name" value="DUF7708"/>
    <property type="match status" value="1"/>
</dbReference>
<dbReference type="OrthoDB" id="61900at2759"/>
<evidence type="ECO:0000259" key="1">
    <source>
        <dbReference type="Pfam" id="PF24809"/>
    </source>
</evidence>
<name>A0A7C8RJ02_ORBOL</name>
<sequence>MSAHHLCVGSSSFPEWYSRTPAAVQSYSWNNNSESVYETEYYAAWSDIEDLGPQVLITVCPAKDAYDEAVRIFSTTFSKVDEKILLQNHTTLSDVITTVESLKAAHESKTLKSEKLQQYLRIFSSRIMYYGTVLDVMVQHHPEYASLAWGTMKFLFQGVMNHEELVVQLAKGITKIAVALPRMELRAILYPTAQMRHLIQTLYAHIIKFLMRAVKWYQQPTWKRAVSSITEPFALHFKDILEDISEQSRQIDQLAVAASQAELRDMHIMIASMKTLLVDEISPGFRDLQLSSALDFVSRTRYIDPEASLRYCKLLSNRRSEPRRYLVDAQLLCTLRGWVTVDTSSTMVIKGAGIRVPAQCRDFGADLIHCAKRPTIPLIWALEAAPGNDDRDRILSAVDLLKYLVFQILKLNSNTMPRNVNASIFRTASTEAEWFNLLTALLSTLPRVIIVVDASLIGERLSDDISWIDAFFRVFEDLRILRNSATIVKVVLLNFDTTDARASDFTLLNLRTAKGRGSSRGNAAVNRRRAQRGLRTTLRGIN</sequence>
<dbReference type="EMBL" id="JAABOJ010000006">
    <property type="protein sequence ID" value="KAF3286213.1"/>
    <property type="molecule type" value="Genomic_DNA"/>
</dbReference>
<evidence type="ECO:0000313" key="2">
    <source>
        <dbReference type="EMBL" id="KAF3286213.1"/>
    </source>
</evidence>
<feature type="domain" description="DUF7708" evidence="1">
    <location>
        <begin position="119"/>
        <end position="263"/>
    </location>
</feature>
<comment type="caution">
    <text evidence="2">The sequence shown here is derived from an EMBL/GenBank/DDBJ whole genome shotgun (WGS) entry which is preliminary data.</text>
</comment>
<dbReference type="AlphaFoldDB" id="A0A7C8RJ02"/>
<proteinExistence type="predicted"/>
<evidence type="ECO:0000313" key="3">
    <source>
        <dbReference type="Proteomes" id="UP000474640"/>
    </source>
</evidence>